<gene>
    <name evidence="1" type="ORF">Bca52824_007373</name>
</gene>
<evidence type="ECO:0000313" key="2">
    <source>
        <dbReference type="Proteomes" id="UP000886595"/>
    </source>
</evidence>
<dbReference type="OrthoDB" id="1736126at2759"/>
<comment type="caution">
    <text evidence="1">The sequence shown here is derived from an EMBL/GenBank/DDBJ whole genome shotgun (WGS) entry which is preliminary data.</text>
</comment>
<protein>
    <submittedName>
        <fullName evidence="1">Uncharacterized protein</fullName>
    </submittedName>
</protein>
<organism evidence="1 2">
    <name type="scientific">Brassica carinata</name>
    <name type="common">Ethiopian mustard</name>
    <name type="synonym">Abyssinian cabbage</name>
    <dbReference type="NCBI Taxonomy" id="52824"/>
    <lineage>
        <taxon>Eukaryota</taxon>
        <taxon>Viridiplantae</taxon>
        <taxon>Streptophyta</taxon>
        <taxon>Embryophyta</taxon>
        <taxon>Tracheophyta</taxon>
        <taxon>Spermatophyta</taxon>
        <taxon>Magnoliopsida</taxon>
        <taxon>eudicotyledons</taxon>
        <taxon>Gunneridae</taxon>
        <taxon>Pentapetalae</taxon>
        <taxon>rosids</taxon>
        <taxon>malvids</taxon>
        <taxon>Brassicales</taxon>
        <taxon>Brassicaceae</taxon>
        <taxon>Brassiceae</taxon>
        <taxon>Brassica</taxon>
    </lineage>
</organism>
<accession>A0A8X7W958</accession>
<dbReference type="AlphaFoldDB" id="A0A8X7W958"/>
<keyword evidence="2" id="KW-1185">Reference proteome</keyword>
<name>A0A8X7W958_BRACI</name>
<reference evidence="1 2" key="1">
    <citation type="submission" date="2020-02" db="EMBL/GenBank/DDBJ databases">
        <authorList>
            <person name="Ma Q."/>
            <person name="Huang Y."/>
            <person name="Song X."/>
            <person name="Pei D."/>
        </authorList>
    </citation>
    <scope>NUCLEOTIDE SEQUENCE [LARGE SCALE GENOMIC DNA]</scope>
    <source>
        <strain evidence="1">Sxm20200214</strain>
        <tissue evidence="1">Leaf</tissue>
    </source>
</reference>
<sequence length="92" mass="9933">MGFDDVTFVRTAESAGKQNAMKSAACLVEATILEAKDRDRIGSATDPLLCCTRELADSASCTLGEVMSGLERLTLSLSGIKQKPTYPQKSWF</sequence>
<dbReference type="Proteomes" id="UP000886595">
    <property type="component" value="Unassembled WGS sequence"/>
</dbReference>
<evidence type="ECO:0000313" key="1">
    <source>
        <dbReference type="EMBL" id="KAG2324645.1"/>
    </source>
</evidence>
<proteinExistence type="predicted"/>
<dbReference type="EMBL" id="JAAMPC010000002">
    <property type="protein sequence ID" value="KAG2324645.1"/>
    <property type="molecule type" value="Genomic_DNA"/>
</dbReference>